<reference evidence="2" key="1">
    <citation type="submission" date="2013-11" db="EMBL/GenBank/DDBJ databases">
        <title>The Genome Sequence of Phytophthora parasitica CHvinca01.</title>
        <authorList>
            <consortium name="The Broad Institute Genomics Platform"/>
            <person name="Russ C."/>
            <person name="Tyler B."/>
            <person name="Panabieres F."/>
            <person name="Shan W."/>
            <person name="Tripathy S."/>
            <person name="Grunwald N."/>
            <person name="Machado M."/>
            <person name="Johnson C.S."/>
            <person name="Arredondo F."/>
            <person name="Hong C."/>
            <person name="Coffey M."/>
            <person name="Young S.K."/>
            <person name="Zeng Q."/>
            <person name="Gargeya S."/>
            <person name="Fitzgerald M."/>
            <person name="Abouelleil A."/>
            <person name="Alvarado L."/>
            <person name="Chapman S.B."/>
            <person name="Gainer-Dewar J."/>
            <person name="Goldberg J."/>
            <person name="Griggs A."/>
            <person name="Gujja S."/>
            <person name="Hansen M."/>
            <person name="Howarth C."/>
            <person name="Imamovic A."/>
            <person name="Ireland A."/>
            <person name="Larimer J."/>
            <person name="McCowan C."/>
            <person name="Murphy C."/>
            <person name="Pearson M."/>
            <person name="Poon T.W."/>
            <person name="Priest M."/>
            <person name="Roberts A."/>
            <person name="Saif S."/>
            <person name="Shea T."/>
            <person name="Sykes S."/>
            <person name="Wortman J."/>
            <person name="Nusbaum C."/>
            <person name="Birren B."/>
        </authorList>
    </citation>
    <scope>NUCLEOTIDE SEQUENCE [LARGE SCALE GENOMIC DNA]</scope>
    <source>
        <strain evidence="2">CHvinca01</strain>
    </source>
</reference>
<name>W2JYV5_PHYNI</name>
<dbReference type="EMBL" id="KI683743">
    <property type="protein sequence ID" value="ETL77365.1"/>
    <property type="molecule type" value="Genomic_DNA"/>
</dbReference>
<evidence type="ECO:0000313" key="2">
    <source>
        <dbReference type="EMBL" id="ETL77365.1"/>
    </source>
</evidence>
<accession>W2JYV5</accession>
<gene>
    <name evidence="2" type="ORF">L917_21693</name>
</gene>
<sequence length="80" mass="9626">VRVDRNVILRTPLHHSSILDIILLLPEENERKSEARREEEDQRRRDDLAVIEARRVAERAEAEECRRPGRQDMEERARRD</sequence>
<feature type="non-terminal residue" evidence="2">
    <location>
        <position position="1"/>
    </location>
</feature>
<proteinExistence type="predicted"/>
<evidence type="ECO:0000256" key="1">
    <source>
        <dbReference type="SAM" id="MobiDB-lite"/>
    </source>
</evidence>
<protein>
    <submittedName>
        <fullName evidence="2">Uncharacterized protein</fullName>
    </submittedName>
</protein>
<dbReference type="AlphaFoldDB" id="W2JYV5"/>
<dbReference type="Proteomes" id="UP000054423">
    <property type="component" value="Unassembled WGS sequence"/>
</dbReference>
<organism evidence="2">
    <name type="scientific">Phytophthora nicotianae</name>
    <name type="common">Potato buckeye rot agent</name>
    <name type="synonym">Phytophthora parasitica</name>
    <dbReference type="NCBI Taxonomy" id="4792"/>
    <lineage>
        <taxon>Eukaryota</taxon>
        <taxon>Sar</taxon>
        <taxon>Stramenopiles</taxon>
        <taxon>Oomycota</taxon>
        <taxon>Peronosporomycetes</taxon>
        <taxon>Peronosporales</taxon>
        <taxon>Peronosporaceae</taxon>
        <taxon>Phytophthora</taxon>
    </lineage>
</organism>
<feature type="region of interest" description="Disordered" evidence="1">
    <location>
        <begin position="60"/>
        <end position="80"/>
    </location>
</feature>